<gene>
    <name evidence="1" type="primary">106073123</name>
</gene>
<accession>A0A2C9LXF2</accession>
<evidence type="ECO:0000313" key="2">
    <source>
        <dbReference type="Proteomes" id="UP000076420"/>
    </source>
</evidence>
<dbReference type="VEuPathDB" id="VectorBase:BGLB036124"/>
<dbReference type="VEuPathDB" id="VectorBase:BGLAX_036572"/>
<dbReference type="KEGG" id="bgt:106073123"/>
<sequence length="246" mass="28408">LSVYERFKFFSRKQKDGETFEQYYADLKNLSKECKFENLRGKLISDQLVWGIQSNRVRERLLTEVDLILEKAANIIRADEHIQNQMIDIKMIEMIDMKGLHVDAAYKLKKTQNRKPVKTSQEKMAKNHITSIDRDCRSCGGSHGKFYFPAFGQTCRKCKKRNNFAVKCRSKHFKAVDLLEDETAQANVISESTWNTLETDSQLKHSNTTLRALAFELKGVASVTFKVDNVAVQDDLYVIKKEINSV</sequence>
<dbReference type="STRING" id="6526.A0A2C9LXF2"/>
<dbReference type="PANTHER" id="PTHR33198:SF20">
    <property type="entry name" value="RETROTRANSPOSON GAG DOMAIN-CONTAINING PROTEIN"/>
    <property type="match status" value="1"/>
</dbReference>
<dbReference type="Proteomes" id="UP000076420">
    <property type="component" value="Unassembled WGS sequence"/>
</dbReference>
<dbReference type="PANTHER" id="PTHR33198">
    <property type="entry name" value="ANK_REP_REGION DOMAIN-CONTAINING PROTEIN-RELATED"/>
    <property type="match status" value="1"/>
</dbReference>
<protein>
    <submittedName>
        <fullName evidence="1">Uncharacterized protein</fullName>
    </submittedName>
</protein>
<evidence type="ECO:0000313" key="1">
    <source>
        <dbReference type="EnsemblMetazoa" id="BGLB036124-PA"/>
    </source>
</evidence>
<reference evidence="1" key="1">
    <citation type="submission" date="2020-05" db="UniProtKB">
        <authorList>
            <consortium name="EnsemblMetazoa"/>
        </authorList>
    </citation>
    <scope>IDENTIFICATION</scope>
    <source>
        <strain evidence="1">BB02</strain>
    </source>
</reference>
<name>A0A2C9LXF2_BIOGL</name>
<dbReference type="AlphaFoldDB" id="A0A2C9LXF2"/>
<proteinExistence type="predicted"/>
<organism evidence="1 2">
    <name type="scientific">Biomphalaria glabrata</name>
    <name type="common">Bloodfluke planorb</name>
    <name type="synonym">Freshwater snail</name>
    <dbReference type="NCBI Taxonomy" id="6526"/>
    <lineage>
        <taxon>Eukaryota</taxon>
        <taxon>Metazoa</taxon>
        <taxon>Spiralia</taxon>
        <taxon>Lophotrochozoa</taxon>
        <taxon>Mollusca</taxon>
        <taxon>Gastropoda</taxon>
        <taxon>Heterobranchia</taxon>
        <taxon>Euthyneura</taxon>
        <taxon>Panpulmonata</taxon>
        <taxon>Hygrophila</taxon>
        <taxon>Lymnaeoidea</taxon>
        <taxon>Planorbidae</taxon>
        <taxon>Biomphalaria</taxon>
    </lineage>
</organism>
<dbReference type="EnsemblMetazoa" id="BGLB036124-RA">
    <property type="protein sequence ID" value="BGLB036124-PA"/>
    <property type="gene ID" value="BGLB036124"/>
</dbReference>